<dbReference type="EMBL" id="CM009302">
    <property type="protein sequence ID" value="KAI9383407.1"/>
    <property type="molecule type" value="Genomic_DNA"/>
</dbReference>
<gene>
    <name evidence="1" type="ORF">POPTR_013G079400v4</name>
</gene>
<name>A0ACC0S2L8_POPTR</name>
<evidence type="ECO:0000313" key="2">
    <source>
        <dbReference type="Proteomes" id="UP000006729"/>
    </source>
</evidence>
<dbReference type="Proteomes" id="UP000006729">
    <property type="component" value="Chromosome 13"/>
</dbReference>
<comment type="caution">
    <text evidence="1">The sequence shown here is derived from an EMBL/GenBank/DDBJ whole genome shotgun (WGS) entry which is preliminary data.</text>
</comment>
<keyword evidence="2" id="KW-1185">Reference proteome</keyword>
<proteinExistence type="predicted"/>
<organism evidence="1 2">
    <name type="scientific">Populus trichocarpa</name>
    <name type="common">Western balsam poplar</name>
    <name type="synonym">Populus balsamifera subsp. trichocarpa</name>
    <dbReference type="NCBI Taxonomy" id="3694"/>
    <lineage>
        <taxon>Eukaryota</taxon>
        <taxon>Viridiplantae</taxon>
        <taxon>Streptophyta</taxon>
        <taxon>Embryophyta</taxon>
        <taxon>Tracheophyta</taxon>
        <taxon>Spermatophyta</taxon>
        <taxon>Magnoliopsida</taxon>
        <taxon>eudicotyledons</taxon>
        <taxon>Gunneridae</taxon>
        <taxon>Pentapetalae</taxon>
        <taxon>rosids</taxon>
        <taxon>fabids</taxon>
        <taxon>Malpighiales</taxon>
        <taxon>Salicaceae</taxon>
        <taxon>Saliceae</taxon>
        <taxon>Populus</taxon>
    </lineage>
</organism>
<accession>A0ACC0S2L8</accession>
<sequence length="68" mass="7842">MCVCVCILVNKVCLIPLVMGCHKTWIMRSKWCMQSAFFILTAGKGCQVTRDISLKYYVSVYIIYQNLL</sequence>
<evidence type="ECO:0000313" key="1">
    <source>
        <dbReference type="EMBL" id="KAI9383407.1"/>
    </source>
</evidence>
<reference evidence="1 2" key="1">
    <citation type="journal article" date="2006" name="Science">
        <title>The genome of black cottonwood, Populus trichocarpa (Torr. &amp; Gray).</title>
        <authorList>
            <person name="Tuskan G.A."/>
            <person name="Difazio S."/>
            <person name="Jansson S."/>
            <person name="Bohlmann J."/>
            <person name="Grigoriev I."/>
            <person name="Hellsten U."/>
            <person name="Putnam N."/>
            <person name="Ralph S."/>
            <person name="Rombauts S."/>
            <person name="Salamov A."/>
            <person name="Schein J."/>
            <person name="Sterck L."/>
            <person name="Aerts A."/>
            <person name="Bhalerao R.R."/>
            <person name="Bhalerao R.P."/>
            <person name="Blaudez D."/>
            <person name="Boerjan W."/>
            <person name="Brun A."/>
            <person name="Brunner A."/>
            <person name="Busov V."/>
            <person name="Campbell M."/>
            <person name="Carlson J."/>
            <person name="Chalot M."/>
            <person name="Chapman J."/>
            <person name="Chen G.L."/>
            <person name="Cooper D."/>
            <person name="Coutinho P.M."/>
            <person name="Couturier J."/>
            <person name="Covert S."/>
            <person name="Cronk Q."/>
            <person name="Cunningham R."/>
            <person name="Davis J."/>
            <person name="Degroeve S."/>
            <person name="Dejardin A."/>
            <person name="Depamphilis C."/>
            <person name="Detter J."/>
            <person name="Dirks B."/>
            <person name="Dubchak I."/>
            <person name="Duplessis S."/>
            <person name="Ehlting J."/>
            <person name="Ellis B."/>
            <person name="Gendler K."/>
            <person name="Goodstein D."/>
            <person name="Gribskov M."/>
            <person name="Grimwood J."/>
            <person name="Groover A."/>
            <person name="Gunter L."/>
            <person name="Hamberger B."/>
            <person name="Heinze B."/>
            <person name="Helariutta Y."/>
            <person name="Henrissat B."/>
            <person name="Holligan D."/>
            <person name="Holt R."/>
            <person name="Huang W."/>
            <person name="Islam-Faridi N."/>
            <person name="Jones S."/>
            <person name="Jones-Rhoades M."/>
            <person name="Jorgensen R."/>
            <person name="Joshi C."/>
            <person name="Kangasjarvi J."/>
            <person name="Karlsson J."/>
            <person name="Kelleher C."/>
            <person name="Kirkpatrick R."/>
            <person name="Kirst M."/>
            <person name="Kohler A."/>
            <person name="Kalluri U."/>
            <person name="Larimer F."/>
            <person name="Leebens-Mack J."/>
            <person name="Leple J.C."/>
            <person name="Locascio P."/>
            <person name="Lou Y."/>
            <person name="Lucas S."/>
            <person name="Martin F."/>
            <person name="Montanini B."/>
            <person name="Napoli C."/>
            <person name="Nelson D.R."/>
            <person name="Nelson C."/>
            <person name="Nieminen K."/>
            <person name="Nilsson O."/>
            <person name="Pereda V."/>
            <person name="Peter G."/>
            <person name="Philippe R."/>
            <person name="Pilate G."/>
            <person name="Poliakov A."/>
            <person name="Razumovskaya J."/>
            <person name="Richardson P."/>
            <person name="Rinaldi C."/>
            <person name="Ritland K."/>
            <person name="Rouze P."/>
            <person name="Ryaboy D."/>
            <person name="Schmutz J."/>
            <person name="Schrader J."/>
            <person name="Segerman B."/>
            <person name="Shin H."/>
            <person name="Siddiqui A."/>
            <person name="Sterky F."/>
            <person name="Terry A."/>
            <person name="Tsai C.J."/>
            <person name="Uberbacher E."/>
            <person name="Unneberg P."/>
            <person name="Vahala J."/>
            <person name="Wall K."/>
            <person name="Wessler S."/>
            <person name="Yang G."/>
            <person name="Yin T."/>
            <person name="Douglas C."/>
            <person name="Marra M."/>
            <person name="Sandberg G."/>
            <person name="Van de Peer Y."/>
            <person name="Rokhsar D."/>
        </authorList>
    </citation>
    <scope>NUCLEOTIDE SEQUENCE [LARGE SCALE GENOMIC DNA]</scope>
    <source>
        <strain evidence="2">cv. Nisqually</strain>
    </source>
</reference>
<protein>
    <submittedName>
        <fullName evidence="1">Uncharacterized protein</fullName>
    </submittedName>
</protein>